<name>A0A1I0L7Y5_9ACTN</name>
<accession>A0A1I0L7Y5</accession>
<evidence type="ECO:0000313" key="3">
    <source>
        <dbReference type="Proteomes" id="UP000199361"/>
    </source>
</evidence>
<keyword evidence="1" id="KW-1133">Transmembrane helix</keyword>
<feature type="transmembrane region" description="Helical" evidence="1">
    <location>
        <begin position="27"/>
        <end position="46"/>
    </location>
</feature>
<dbReference type="OrthoDB" id="3297422at2"/>
<keyword evidence="1" id="KW-0812">Transmembrane</keyword>
<keyword evidence="1" id="KW-0472">Membrane</keyword>
<protein>
    <recommendedName>
        <fullName evidence="4">DUF998 domain-containing protein</fullName>
    </recommendedName>
</protein>
<feature type="transmembrane region" description="Helical" evidence="1">
    <location>
        <begin position="162"/>
        <end position="187"/>
    </location>
</feature>
<dbReference type="InterPro" id="IPR009339">
    <property type="entry name" value="DUF998"/>
</dbReference>
<dbReference type="Pfam" id="PF06197">
    <property type="entry name" value="DUF998"/>
    <property type="match status" value="1"/>
</dbReference>
<feature type="transmembrane region" description="Helical" evidence="1">
    <location>
        <begin position="130"/>
        <end position="150"/>
    </location>
</feature>
<evidence type="ECO:0000256" key="1">
    <source>
        <dbReference type="SAM" id="Phobius"/>
    </source>
</evidence>
<evidence type="ECO:0008006" key="4">
    <source>
        <dbReference type="Google" id="ProtNLM"/>
    </source>
</evidence>
<feature type="transmembrane region" description="Helical" evidence="1">
    <location>
        <begin position="91"/>
        <end position="110"/>
    </location>
</feature>
<feature type="transmembrane region" description="Helical" evidence="1">
    <location>
        <begin position="199"/>
        <end position="218"/>
    </location>
</feature>
<gene>
    <name evidence="2" type="ORF">SAMN05421811_112246</name>
</gene>
<dbReference type="Proteomes" id="UP000199361">
    <property type="component" value="Unassembled WGS sequence"/>
</dbReference>
<proteinExistence type="predicted"/>
<evidence type="ECO:0000313" key="2">
    <source>
        <dbReference type="EMBL" id="SEU35385.1"/>
    </source>
</evidence>
<sequence length="235" mass="24695">MAQTQVTHEDDVAERHRNLPLGAMSRTFSLTGFTIAILSFVVSDMVNQGYDPVDETISRYVNLPHGWLVTVGLLGFAAGTAALATRTAGSGWGRGLLWLWAGCALVAAIFPADPPGNWSNPSLAESVHGVAAWVGLLALAIAIAGLTLRWRREPAWASKARGLTVLAWASSVAFVLFVVAMADAMAFTHTAPLGLAERVLLGLYLLWLALAATGPARIRPLAAGSEGPVTAGDRA</sequence>
<dbReference type="AlphaFoldDB" id="A0A1I0L7Y5"/>
<organism evidence="2 3">
    <name type="scientific">Nonomuraea wenchangensis</name>
    <dbReference type="NCBI Taxonomy" id="568860"/>
    <lineage>
        <taxon>Bacteria</taxon>
        <taxon>Bacillati</taxon>
        <taxon>Actinomycetota</taxon>
        <taxon>Actinomycetes</taxon>
        <taxon>Streptosporangiales</taxon>
        <taxon>Streptosporangiaceae</taxon>
        <taxon>Nonomuraea</taxon>
    </lineage>
</organism>
<feature type="transmembrane region" description="Helical" evidence="1">
    <location>
        <begin position="66"/>
        <end position="84"/>
    </location>
</feature>
<dbReference type="EMBL" id="FOHX01000012">
    <property type="protein sequence ID" value="SEU35385.1"/>
    <property type="molecule type" value="Genomic_DNA"/>
</dbReference>
<reference evidence="2 3" key="1">
    <citation type="submission" date="2016-10" db="EMBL/GenBank/DDBJ databases">
        <authorList>
            <person name="de Groot N.N."/>
        </authorList>
    </citation>
    <scope>NUCLEOTIDE SEQUENCE [LARGE SCALE GENOMIC DNA]</scope>
    <source>
        <strain evidence="2 3">CGMCC 4.5598</strain>
    </source>
</reference>
<keyword evidence="3" id="KW-1185">Reference proteome</keyword>
<dbReference type="RefSeq" id="WP_091088952.1">
    <property type="nucleotide sequence ID" value="NZ_FOHX01000012.1"/>
</dbReference>
<dbReference type="STRING" id="568860.SAMN05421811_112246"/>